<sequence length="344" mass="38468">MVFAMLSLLLAVLVTTTAARGALDAAQEVSVQRVFQQMLKIRPPQVATIKGIARPPRHMLDLYHKYLAGRGQGRNFGNTVRNIVPKEVQDDTTIVGINHERSKALGKYTTDMVVSQTFEPPWKPACTRDHETLRWWSKEINSYFYKNIHFGTEETSMCKETCAGCNLKDAGESRGDTKLKRAEDRQTDQKTSSLPLTSLRQRSSKRNIFSNQGPLDLLQALTIQHIDFLFLRARAGKDALLGKSLIELQLLTSKLEGFPSKNKFPNSVGATGATSPNNGTSQRGVTSPNNVTSPSSDATSELCLLMNNMKKELVIYSGAPRKEEQIHKVFSRREDEKGDRKEEK</sequence>
<reference evidence="3" key="1">
    <citation type="submission" date="2020-11" db="EMBL/GenBank/DDBJ databases">
        <authorList>
            <person name="Tran Van P."/>
        </authorList>
    </citation>
    <scope>NUCLEOTIDE SEQUENCE</scope>
</reference>
<evidence type="ECO:0000256" key="1">
    <source>
        <dbReference type="SAM" id="MobiDB-lite"/>
    </source>
</evidence>
<feature type="compositionally biased region" description="Basic and acidic residues" evidence="1">
    <location>
        <begin position="172"/>
        <end position="188"/>
    </location>
</feature>
<proteinExistence type="predicted"/>
<organism evidence="3">
    <name type="scientific">Timema cristinae</name>
    <name type="common">Walking stick</name>
    <dbReference type="NCBI Taxonomy" id="61476"/>
    <lineage>
        <taxon>Eukaryota</taxon>
        <taxon>Metazoa</taxon>
        <taxon>Ecdysozoa</taxon>
        <taxon>Arthropoda</taxon>
        <taxon>Hexapoda</taxon>
        <taxon>Insecta</taxon>
        <taxon>Pterygota</taxon>
        <taxon>Neoptera</taxon>
        <taxon>Polyneoptera</taxon>
        <taxon>Phasmatodea</taxon>
        <taxon>Timematodea</taxon>
        <taxon>Timematoidea</taxon>
        <taxon>Timematidae</taxon>
        <taxon>Timema</taxon>
    </lineage>
</organism>
<dbReference type="EMBL" id="OC316531">
    <property type="protein sequence ID" value="CAD7392352.1"/>
    <property type="molecule type" value="Genomic_DNA"/>
</dbReference>
<protein>
    <submittedName>
        <fullName evidence="3">Uncharacterized protein</fullName>
    </submittedName>
</protein>
<dbReference type="AlphaFoldDB" id="A0A7R9CB02"/>
<keyword evidence="2" id="KW-0732">Signal</keyword>
<evidence type="ECO:0000256" key="2">
    <source>
        <dbReference type="SAM" id="SignalP"/>
    </source>
</evidence>
<gene>
    <name evidence="3" type="ORF">TCEB3V08_LOCUS382</name>
</gene>
<feature type="signal peptide" evidence="2">
    <location>
        <begin position="1"/>
        <end position="19"/>
    </location>
</feature>
<feature type="region of interest" description="Disordered" evidence="1">
    <location>
        <begin position="325"/>
        <end position="344"/>
    </location>
</feature>
<name>A0A7R9CB02_TIMCR</name>
<feature type="region of interest" description="Disordered" evidence="1">
    <location>
        <begin position="261"/>
        <end position="297"/>
    </location>
</feature>
<evidence type="ECO:0000313" key="3">
    <source>
        <dbReference type="EMBL" id="CAD7392352.1"/>
    </source>
</evidence>
<accession>A0A7R9CB02</accession>
<feature type="region of interest" description="Disordered" evidence="1">
    <location>
        <begin position="172"/>
        <end position="197"/>
    </location>
</feature>
<feature type="chain" id="PRO_5030673202" evidence="2">
    <location>
        <begin position="20"/>
        <end position="344"/>
    </location>
</feature>
<feature type="compositionally biased region" description="Polar residues" evidence="1">
    <location>
        <begin position="263"/>
        <end position="297"/>
    </location>
</feature>